<dbReference type="Proteomes" id="UP000606786">
    <property type="component" value="Unassembled WGS sequence"/>
</dbReference>
<gene>
    <name evidence="1" type="ORF">CCAP1982_LOCUS13637</name>
</gene>
<evidence type="ECO:0000313" key="2">
    <source>
        <dbReference type="Proteomes" id="UP000606786"/>
    </source>
</evidence>
<reference evidence="1" key="1">
    <citation type="submission" date="2020-11" db="EMBL/GenBank/DDBJ databases">
        <authorList>
            <person name="Whitehead M."/>
        </authorList>
    </citation>
    <scope>NUCLEOTIDE SEQUENCE</scope>
    <source>
        <strain evidence="1">EGII</strain>
    </source>
</reference>
<sequence length="93" mass="10353">MPTWMGNAKPIITTPTEIIAQMMITPTADGAAAAVTVRARTDDSNEHYESTQRLYCNTAGDYVKTCPHTRALMLVMDCNQLRNVIILHIDEET</sequence>
<protein>
    <submittedName>
        <fullName evidence="1">(Mediterranean fruit fly) hypothetical protein</fullName>
    </submittedName>
</protein>
<dbReference type="EMBL" id="CAJHJT010000034">
    <property type="protein sequence ID" value="CAD7005280.1"/>
    <property type="molecule type" value="Genomic_DNA"/>
</dbReference>
<accession>A0A811V2J8</accession>
<evidence type="ECO:0000313" key="1">
    <source>
        <dbReference type="EMBL" id="CAD7005280.1"/>
    </source>
</evidence>
<name>A0A811V2J8_CERCA</name>
<keyword evidence="2" id="KW-1185">Reference proteome</keyword>
<comment type="caution">
    <text evidence="1">The sequence shown here is derived from an EMBL/GenBank/DDBJ whole genome shotgun (WGS) entry which is preliminary data.</text>
</comment>
<organism evidence="1 2">
    <name type="scientific">Ceratitis capitata</name>
    <name type="common">Mediterranean fruit fly</name>
    <name type="synonym">Tephritis capitata</name>
    <dbReference type="NCBI Taxonomy" id="7213"/>
    <lineage>
        <taxon>Eukaryota</taxon>
        <taxon>Metazoa</taxon>
        <taxon>Ecdysozoa</taxon>
        <taxon>Arthropoda</taxon>
        <taxon>Hexapoda</taxon>
        <taxon>Insecta</taxon>
        <taxon>Pterygota</taxon>
        <taxon>Neoptera</taxon>
        <taxon>Endopterygota</taxon>
        <taxon>Diptera</taxon>
        <taxon>Brachycera</taxon>
        <taxon>Muscomorpha</taxon>
        <taxon>Tephritoidea</taxon>
        <taxon>Tephritidae</taxon>
        <taxon>Ceratitis</taxon>
        <taxon>Ceratitis</taxon>
    </lineage>
</organism>
<dbReference type="AlphaFoldDB" id="A0A811V2J8"/>
<proteinExistence type="predicted"/>